<dbReference type="SMART" id="SM00421">
    <property type="entry name" value="HTH_LUXR"/>
    <property type="match status" value="1"/>
</dbReference>
<dbReference type="RefSeq" id="WP_281044465.1">
    <property type="nucleotide sequence ID" value="NZ_JARYGZ010000001.1"/>
</dbReference>
<dbReference type="PRINTS" id="PR00038">
    <property type="entry name" value="HTHLUXR"/>
</dbReference>
<protein>
    <submittedName>
        <fullName evidence="3">Response regulator transcription factor</fullName>
    </submittedName>
</protein>
<evidence type="ECO:0000256" key="1">
    <source>
        <dbReference type="ARBA" id="ARBA00023125"/>
    </source>
</evidence>
<name>A0ABT6N1P4_9SPHN</name>
<dbReference type="SUPFAM" id="SSF46894">
    <property type="entry name" value="C-terminal effector domain of the bipartite response regulators"/>
    <property type="match status" value="1"/>
</dbReference>
<organism evidence="3 4">
    <name type="scientific">Sphingomonas oryzagri</name>
    <dbReference type="NCBI Taxonomy" id="3042314"/>
    <lineage>
        <taxon>Bacteria</taxon>
        <taxon>Pseudomonadati</taxon>
        <taxon>Pseudomonadota</taxon>
        <taxon>Alphaproteobacteria</taxon>
        <taxon>Sphingomonadales</taxon>
        <taxon>Sphingomonadaceae</taxon>
        <taxon>Sphingomonas</taxon>
    </lineage>
</organism>
<keyword evidence="4" id="KW-1185">Reference proteome</keyword>
<evidence type="ECO:0000313" key="4">
    <source>
        <dbReference type="Proteomes" id="UP001160625"/>
    </source>
</evidence>
<dbReference type="InterPro" id="IPR000792">
    <property type="entry name" value="Tscrpt_reg_LuxR_C"/>
</dbReference>
<accession>A0ABT6N1P4</accession>
<keyword evidence="1" id="KW-0238">DNA-binding</keyword>
<evidence type="ECO:0000313" key="3">
    <source>
        <dbReference type="EMBL" id="MDH7639203.1"/>
    </source>
</evidence>
<feature type="domain" description="HTH luxR-type" evidence="2">
    <location>
        <begin position="111"/>
        <end position="176"/>
    </location>
</feature>
<dbReference type="EMBL" id="JARYGZ010000001">
    <property type="protein sequence ID" value="MDH7639203.1"/>
    <property type="molecule type" value="Genomic_DNA"/>
</dbReference>
<dbReference type="CDD" id="cd06170">
    <property type="entry name" value="LuxR_C_like"/>
    <property type="match status" value="1"/>
</dbReference>
<reference evidence="3" key="1">
    <citation type="submission" date="2023-04" db="EMBL/GenBank/DDBJ databases">
        <title>Sphingomonas sp. MAHUQ-71 isolated from rice field.</title>
        <authorList>
            <person name="Huq M.A."/>
        </authorList>
    </citation>
    <scope>NUCLEOTIDE SEQUENCE</scope>
    <source>
        <strain evidence="3">MAHUQ-71</strain>
    </source>
</reference>
<sequence>MDDIDDTFGDPSIARYQLALIDARIKDPLDVIASLTASAPSIKIAIMVESATADLVRSAFANGVTGVLDRTVSFATLACQLELLALGGCVVPAGFVETLAKPQPPVLSDVTAAAVQRLSVREREIVQCIATGMSNKVIARQLQLSEPTVKVHVGAVLRKLNLTNRTKVAVWAAYIGAALMPAVPLVHTHFGTVPSAAARSPLRVPR</sequence>
<proteinExistence type="predicted"/>
<dbReference type="PROSITE" id="PS50043">
    <property type="entry name" value="HTH_LUXR_2"/>
    <property type="match status" value="1"/>
</dbReference>
<gene>
    <name evidence="3" type="ORF">QGN17_10715</name>
</gene>
<dbReference type="PROSITE" id="PS00622">
    <property type="entry name" value="HTH_LUXR_1"/>
    <property type="match status" value="1"/>
</dbReference>
<dbReference type="PANTHER" id="PTHR43214:SF42">
    <property type="entry name" value="TRANSCRIPTIONAL REGULATORY PROTEIN DESR"/>
    <property type="match status" value="1"/>
</dbReference>
<evidence type="ECO:0000259" key="2">
    <source>
        <dbReference type="PROSITE" id="PS50043"/>
    </source>
</evidence>
<dbReference type="Proteomes" id="UP001160625">
    <property type="component" value="Unassembled WGS sequence"/>
</dbReference>
<dbReference type="InterPro" id="IPR039420">
    <property type="entry name" value="WalR-like"/>
</dbReference>
<dbReference type="InterPro" id="IPR016032">
    <property type="entry name" value="Sig_transdc_resp-reg_C-effctor"/>
</dbReference>
<dbReference type="PANTHER" id="PTHR43214">
    <property type="entry name" value="TWO-COMPONENT RESPONSE REGULATOR"/>
    <property type="match status" value="1"/>
</dbReference>
<comment type="caution">
    <text evidence="3">The sequence shown here is derived from an EMBL/GenBank/DDBJ whole genome shotgun (WGS) entry which is preliminary data.</text>
</comment>
<dbReference type="Pfam" id="PF00196">
    <property type="entry name" value="GerE"/>
    <property type="match status" value="1"/>
</dbReference>
<dbReference type="Gene3D" id="3.40.50.2300">
    <property type="match status" value="1"/>
</dbReference>